<keyword evidence="2" id="KW-0695">RNA-directed DNA polymerase</keyword>
<dbReference type="GO" id="GO:0003676">
    <property type="term" value="F:nucleic acid binding"/>
    <property type="evidence" value="ECO:0007669"/>
    <property type="project" value="InterPro"/>
</dbReference>
<reference evidence="3" key="1">
    <citation type="journal article" date="2019" name="Plant Biotechnol. J.">
        <title>Genome sequencing of the Australian wild diploid species Gossypium australe highlights disease resistance and delayed gland morphogenesis.</title>
        <authorList>
            <person name="Cai Y."/>
            <person name="Cai X."/>
            <person name="Wang Q."/>
            <person name="Wang P."/>
            <person name="Zhang Y."/>
            <person name="Cai C."/>
            <person name="Xu Y."/>
            <person name="Wang K."/>
            <person name="Zhou Z."/>
            <person name="Wang C."/>
            <person name="Geng S."/>
            <person name="Li B."/>
            <person name="Dong Q."/>
            <person name="Hou Y."/>
            <person name="Wang H."/>
            <person name="Ai P."/>
            <person name="Liu Z."/>
            <person name="Yi F."/>
            <person name="Sun M."/>
            <person name="An G."/>
            <person name="Cheng J."/>
            <person name="Zhang Y."/>
            <person name="Shi Q."/>
            <person name="Xie Y."/>
            <person name="Shi X."/>
            <person name="Chang Y."/>
            <person name="Huang F."/>
            <person name="Chen Y."/>
            <person name="Hong S."/>
            <person name="Mi L."/>
            <person name="Sun Q."/>
            <person name="Zhang L."/>
            <person name="Zhou B."/>
            <person name="Peng R."/>
            <person name="Zhang X."/>
            <person name="Liu F."/>
        </authorList>
    </citation>
    <scope>NUCLEOTIDE SEQUENCE [LARGE SCALE GENOMIC DNA]</scope>
    <source>
        <strain evidence="3">cv. PA1801</strain>
    </source>
</reference>
<feature type="domain" description="RNase H type-1" evidence="1">
    <location>
        <begin position="202"/>
        <end position="274"/>
    </location>
</feature>
<evidence type="ECO:0000313" key="3">
    <source>
        <dbReference type="Proteomes" id="UP000325315"/>
    </source>
</evidence>
<dbReference type="InterPro" id="IPR002156">
    <property type="entry name" value="RNaseH_domain"/>
</dbReference>
<dbReference type="Pfam" id="PF13456">
    <property type="entry name" value="RVT_3"/>
    <property type="match status" value="1"/>
</dbReference>
<keyword evidence="3" id="KW-1185">Reference proteome</keyword>
<accession>A0A5B6VK24</accession>
<dbReference type="EMBL" id="SMMG02000006">
    <property type="protein sequence ID" value="KAA3469669.1"/>
    <property type="molecule type" value="Genomic_DNA"/>
</dbReference>
<protein>
    <submittedName>
        <fullName evidence="2">Reverse transcriptase</fullName>
    </submittedName>
</protein>
<name>A0A5B6VK24_9ROSI</name>
<dbReference type="Proteomes" id="UP000325315">
    <property type="component" value="Unassembled WGS sequence"/>
</dbReference>
<evidence type="ECO:0000313" key="2">
    <source>
        <dbReference type="EMBL" id="KAA3469669.1"/>
    </source>
</evidence>
<gene>
    <name evidence="2" type="ORF">EPI10_015433</name>
</gene>
<dbReference type="GO" id="GO:0003964">
    <property type="term" value="F:RNA-directed DNA polymerase activity"/>
    <property type="evidence" value="ECO:0007669"/>
    <property type="project" value="UniProtKB-KW"/>
</dbReference>
<dbReference type="GO" id="GO:0004523">
    <property type="term" value="F:RNA-DNA hybrid ribonuclease activity"/>
    <property type="evidence" value="ECO:0007669"/>
    <property type="project" value="InterPro"/>
</dbReference>
<organism evidence="2 3">
    <name type="scientific">Gossypium australe</name>
    <dbReference type="NCBI Taxonomy" id="47621"/>
    <lineage>
        <taxon>Eukaryota</taxon>
        <taxon>Viridiplantae</taxon>
        <taxon>Streptophyta</taxon>
        <taxon>Embryophyta</taxon>
        <taxon>Tracheophyta</taxon>
        <taxon>Spermatophyta</taxon>
        <taxon>Magnoliopsida</taxon>
        <taxon>eudicotyledons</taxon>
        <taxon>Gunneridae</taxon>
        <taxon>Pentapetalae</taxon>
        <taxon>rosids</taxon>
        <taxon>malvids</taxon>
        <taxon>Malvales</taxon>
        <taxon>Malvaceae</taxon>
        <taxon>Malvoideae</taxon>
        <taxon>Gossypium</taxon>
    </lineage>
</organism>
<comment type="caution">
    <text evidence="2">The sequence shown here is derived from an EMBL/GenBank/DDBJ whole genome shotgun (WGS) entry which is preliminary data.</text>
</comment>
<evidence type="ECO:0000259" key="1">
    <source>
        <dbReference type="Pfam" id="PF13456"/>
    </source>
</evidence>
<dbReference type="AlphaFoldDB" id="A0A5B6VK24"/>
<keyword evidence="2" id="KW-0808">Transferase</keyword>
<sequence>MAFLTMKDRLNQKINSWSIRHISQDLIDANTRKWKAELICNTFTEKDAERILCIPLSMNLHEDHIIWRGEPTGEYTVRNGHKYLLYDGQNRLQECSTAKETWEKLNVTWPITEANTDFKDWIKNIFESNSLAKCRMISCALWAIWTSRNRFIHEGEIKSGSQIAYYVINYLKELDGLNMHLPVRWIHKGRWVASNGLTVKINFDVAFNRQRNESCSGIVVQNERAEGICSRTVMHANIPSVFAAEAVACLQALNLGLHLGLREVDSRSVLRKLQEEK</sequence>
<keyword evidence="2" id="KW-0548">Nucleotidyltransferase</keyword>
<proteinExistence type="predicted"/>
<dbReference type="OrthoDB" id="999700at2759"/>